<sequence>MKSIEDYNWEDMYIKTHVWMEQEGIPGKVNTGRKSINGEHQIVDIEVPCKGNKSIIDRVSNYRHVGKGIGYISNGRRYCVFRVLFTKDGVMANRR</sequence>
<proteinExistence type="predicted"/>
<keyword evidence="2" id="KW-1185">Reference proteome</keyword>
<evidence type="ECO:0000313" key="1">
    <source>
        <dbReference type="EMBL" id="MBC5675594.1"/>
    </source>
</evidence>
<name>A0ABR7FKC7_9FIRM</name>
<evidence type="ECO:0000313" key="2">
    <source>
        <dbReference type="Proteomes" id="UP000654573"/>
    </source>
</evidence>
<dbReference type="Proteomes" id="UP000654573">
    <property type="component" value="Unassembled WGS sequence"/>
</dbReference>
<comment type="caution">
    <text evidence="1">The sequence shown here is derived from an EMBL/GenBank/DDBJ whole genome shotgun (WGS) entry which is preliminary data.</text>
</comment>
<accession>A0ABR7FKC7</accession>
<reference evidence="1 2" key="1">
    <citation type="submission" date="2020-08" db="EMBL/GenBank/DDBJ databases">
        <title>Genome public.</title>
        <authorList>
            <person name="Liu C."/>
            <person name="Sun Q."/>
        </authorList>
    </citation>
    <scope>NUCLEOTIDE SEQUENCE [LARGE SCALE GENOMIC DNA]</scope>
    <source>
        <strain evidence="1 2">NSJ-34</strain>
    </source>
</reference>
<evidence type="ECO:0008006" key="3">
    <source>
        <dbReference type="Google" id="ProtNLM"/>
    </source>
</evidence>
<dbReference type="EMBL" id="JACOOU010000018">
    <property type="protein sequence ID" value="MBC5675594.1"/>
    <property type="molecule type" value="Genomic_DNA"/>
</dbReference>
<dbReference type="RefSeq" id="WP_186971165.1">
    <property type="nucleotide sequence ID" value="NZ_JACOOU010000018.1"/>
</dbReference>
<protein>
    <recommendedName>
        <fullName evidence="3">NUMOD4 domain-containing protein</fullName>
    </recommendedName>
</protein>
<organism evidence="1 2">
    <name type="scientific">Blautia celeris</name>
    <dbReference type="NCBI Taxonomy" id="2763026"/>
    <lineage>
        <taxon>Bacteria</taxon>
        <taxon>Bacillati</taxon>
        <taxon>Bacillota</taxon>
        <taxon>Clostridia</taxon>
        <taxon>Lachnospirales</taxon>
        <taxon>Lachnospiraceae</taxon>
        <taxon>Blautia</taxon>
    </lineage>
</organism>
<gene>
    <name evidence="1" type="ORF">H8S76_25515</name>
</gene>